<keyword evidence="1" id="KW-0175">Coiled coil</keyword>
<dbReference type="Proteomes" id="UP000532769">
    <property type="component" value="Unassembled WGS sequence"/>
</dbReference>
<keyword evidence="4" id="KW-1185">Reference proteome</keyword>
<evidence type="ECO:0000259" key="2">
    <source>
        <dbReference type="Pfam" id="PF20155"/>
    </source>
</evidence>
<sequence>MATVDLGTYKAEIVLDDSKFTSKMSAAERDIRNFESGAGRWGSRLGALATGTIAGLGASIAAVGTMAAKTGIDFNAMMEQSQIAWTTLLGSADEAKKTINDLVQLGAKTPFEFEGLDKSAKLLNMAGFEGEKRKETLIAVGDAVSAVGGGQEELEGVSMALFQMSAKGKASAEEMNQLAERGIPAWEILSKTMHKSIPELMQMSQQGKLMAKDVIPALVKGMGERFGGAMQKQSQTFNGLMSTLKDNLKSFTAMLTSDLFERIKSFLPTIIDFVNRISDAFKNAGWKGVIQEILPPQVTSSITQNIGIIKQIISDFITFGKNIWKQYGDEISATAKVAWEAASQTIKGLLEILRGVIKTVLSLISGDWKGAWEGIKNIAKGVWDTIGGFIKNATNGIQNIIKASLEIVKNIFSTVWNGIKTLVSTIWNSIKSTISTTLNGISSNIQSIWNNIKNAISNTLNSIKTTVSNIWNGIKSSISSTIHSISSIVSSVFNSVKSNVSSIFNSIKSTALSVWNGIKSSISTAVNTAKSAVSSAFSSMKSAVSSIMSGIKSIITSMWNSAVSFLKGINLFSIGKDIIQGLINGISSMVGSIKKRVEEIARNIPAWAKKILGIRSPSRVMMEVGQWTTIGFAKGIESKKKDVEKSAKKVAESAKKAFEEQFKAAQYNFKIGKIDESQYVSKLRAISKEYAKTSDQIRKINLEIKKVQDEQAKKTAEIARKTFEQGKQAIEYQKQIRNVSLEQELQWWNNLAKQFKKGTKERMEAEKEYARVKDEITKRNFENEKRWFEEKKYYNQLSLMQELESLNTVAKRYKQGTEERIYWEKEIYRVKKEISDQIAQINDEYVSKIEEANKRLAESEKQLTDEYNRAVEERTKSLYSFAGLFDEIKTESDVTGEQLLKNLENQVKAFEEWQRNIQILVSRGLDKGLIEELQDLGPKAYAEIQALTTLSDSQLQEYAKLWKEKHELAKDEATKELEGLKIETQNKIQELRKETAKELEQYKAEWIKKIQEIKTGTQTGLKDWKTSMKTIGTDTIQGLIDGMKSMTGSLQTQAKEIANVVSKTIKDALKIKSPSRVMMEVGNFISEGLAIGMNSQSNLVEKASNNLANKVFAIPNTLSFSLSTQRGSLGLLMGGNSQTNSTVHNEINLSPIFQFSVNGTLDKAQAEKIADITIERMIHKLKPYGFV</sequence>
<organism evidence="3 4">
    <name type="scientific">Saccharococcus thermophilus</name>
    <dbReference type="NCBI Taxonomy" id="29396"/>
    <lineage>
        <taxon>Bacteria</taxon>
        <taxon>Bacillati</taxon>
        <taxon>Bacillota</taxon>
        <taxon>Bacilli</taxon>
        <taxon>Bacillales</taxon>
        <taxon>Anoxybacillaceae</taxon>
        <taxon>Saccharococcus</taxon>
    </lineage>
</organism>
<dbReference type="EMBL" id="JAASRS010000001">
    <property type="protein sequence ID" value="NIK15290.1"/>
    <property type="molecule type" value="Genomic_DNA"/>
</dbReference>
<evidence type="ECO:0000313" key="4">
    <source>
        <dbReference type="Proteomes" id="UP000532769"/>
    </source>
</evidence>
<dbReference type="AlphaFoldDB" id="A0A846MFU2"/>
<proteinExistence type="predicted"/>
<dbReference type="Pfam" id="PF20155">
    <property type="entry name" value="TMP_3"/>
    <property type="match status" value="1"/>
</dbReference>
<protein>
    <submittedName>
        <fullName evidence="3">Tape measure domain-containing protein</fullName>
    </submittedName>
</protein>
<dbReference type="PANTHER" id="PTHR38812:SF2">
    <property type="entry name" value="MU-LIKE PROPHAGE FLUMU PROTEIN GP42"/>
    <property type="match status" value="1"/>
</dbReference>
<feature type="coiled-coil region" evidence="1">
    <location>
        <begin position="963"/>
        <end position="1005"/>
    </location>
</feature>
<reference evidence="3 4" key="1">
    <citation type="submission" date="2020-03" db="EMBL/GenBank/DDBJ databases">
        <title>Genomic Encyclopedia of Archaeal and Bacterial Type Strains, Phase II (KMG-II): from individual species to whole genera.</title>
        <authorList>
            <person name="Goeker M."/>
        </authorList>
    </citation>
    <scope>NUCLEOTIDE SEQUENCE [LARGE SCALE GENOMIC DNA]</scope>
    <source>
        <strain evidence="3 4">DSM 4749</strain>
    </source>
</reference>
<dbReference type="SUPFAM" id="SSF48371">
    <property type="entry name" value="ARM repeat"/>
    <property type="match status" value="1"/>
</dbReference>
<dbReference type="InterPro" id="IPR013491">
    <property type="entry name" value="Tape_meas_N"/>
</dbReference>
<evidence type="ECO:0000313" key="3">
    <source>
        <dbReference type="EMBL" id="NIK15290.1"/>
    </source>
</evidence>
<dbReference type="InterPro" id="IPR016024">
    <property type="entry name" value="ARM-type_fold"/>
</dbReference>
<accession>A0A846MFU2</accession>
<dbReference type="InterPro" id="IPR053058">
    <property type="entry name" value="Mulikevirus_tape_measure"/>
</dbReference>
<dbReference type="NCBIfam" id="TIGR02675">
    <property type="entry name" value="tape_meas_nterm"/>
    <property type="match status" value="1"/>
</dbReference>
<evidence type="ECO:0000256" key="1">
    <source>
        <dbReference type="SAM" id="Coils"/>
    </source>
</evidence>
<dbReference type="RefSeq" id="WP_166910074.1">
    <property type="nucleotide sequence ID" value="NZ_JAASRS010000001.1"/>
</dbReference>
<comment type="caution">
    <text evidence="3">The sequence shown here is derived from an EMBL/GenBank/DDBJ whole genome shotgun (WGS) entry which is preliminary data.</text>
</comment>
<dbReference type="Gene3D" id="1.20.120.20">
    <property type="entry name" value="Apolipoprotein"/>
    <property type="match status" value="2"/>
</dbReference>
<feature type="domain" description="Tape measure protein N-terminal" evidence="2">
    <location>
        <begin position="72"/>
        <end position="253"/>
    </location>
</feature>
<name>A0A846MFU2_9BACL</name>
<feature type="coiled-coil region" evidence="1">
    <location>
        <begin position="842"/>
        <end position="873"/>
    </location>
</feature>
<feature type="coiled-coil region" evidence="1">
    <location>
        <begin position="690"/>
        <end position="717"/>
    </location>
</feature>
<gene>
    <name evidence="3" type="ORF">BDD39_001800</name>
</gene>
<dbReference type="PANTHER" id="PTHR38812">
    <property type="entry name" value="MU-LIKE PROPHAGE FLUMU PROTEIN GP42"/>
    <property type="match status" value="1"/>
</dbReference>